<keyword evidence="5" id="KW-0456">Lyase</keyword>
<evidence type="ECO:0000256" key="4">
    <source>
        <dbReference type="ARBA" id="ARBA00023004"/>
    </source>
</evidence>
<evidence type="ECO:0000256" key="1">
    <source>
        <dbReference type="ARBA" id="ARBA00001970"/>
    </source>
</evidence>
<name>A0A1Q8S0N9_9PEZI</name>
<dbReference type="OrthoDB" id="3359285at2759"/>
<comment type="cofactor">
    <cofactor evidence="1">
        <name>heme b</name>
        <dbReference type="ChEBI" id="CHEBI:60344"/>
    </cofactor>
</comment>
<keyword evidence="3" id="KW-0479">Metal-binding</keyword>
<gene>
    <name evidence="6" type="ORF">CCHL11_07139</name>
</gene>
<reference evidence="6 7" key="1">
    <citation type="submission" date="2016-11" db="EMBL/GenBank/DDBJ databases">
        <title>Draft Genome Assembly of Colletotrichum chlorophyti a pathogen of herbaceous plants.</title>
        <authorList>
            <person name="Gan P."/>
            <person name="Narusaka M."/>
            <person name="Tsushima A."/>
            <person name="Narusaka Y."/>
            <person name="Takano Y."/>
            <person name="Shirasu K."/>
        </authorList>
    </citation>
    <scope>NUCLEOTIDE SEQUENCE [LARGE SCALE GENOMIC DNA]</scope>
    <source>
        <strain evidence="6 7">NTL11</strain>
    </source>
</reference>
<accession>A0A1Q8S0N9</accession>
<protein>
    <submittedName>
        <fullName evidence="6">Phenylacetaldoxime dehydratase</fullName>
    </submittedName>
</protein>
<comment type="caution">
    <text evidence="6">The sequence shown here is derived from an EMBL/GenBank/DDBJ whole genome shotgun (WGS) entry which is preliminary data.</text>
</comment>
<sequence length="168" mass="19036">MTKPKCVYKGLYQHLIGSNYNNMVHIRSGQYWENCGSEETEAYETLLEPTLKSGLAYLWENREGGGAMGLRYLGNSNSKGGVKKETCGAGFFTDLCTLEEWSKRHRSHLAIYLGAIKHAKRFGESRKFRTWHEVSVLKQGEAVFEYINCLPQTGMIRFASLDVVSNLV</sequence>
<evidence type="ECO:0000256" key="3">
    <source>
        <dbReference type="ARBA" id="ARBA00022723"/>
    </source>
</evidence>
<evidence type="ECO:0000313" key="7">
    <source>
        <dbReference type="Proteomes" id="UP000186583"/>
    </source>
</evidence>
<evidence type="ECO:0000256" key="5">
    <source>
        <dbReference type="ARBA" id="ARBA00023239"/>
    </source>
</evidence>
<organism evidence="6 7">
    <name type="scientific">Colletotrichum chlorophyti</name>
    <dbReference type="NCBI Taxonomy" id="708187"/>
    <lineage>
        <taxon>Eukaryota</taxon>
        <taxon>Fungi</taxon>
        <taxon>Dikarya</taxon>
        <taxon>Ascomycota</taxon>
        <taxon>Pezizomycotina</taxon>
        <taxon>Sordariomycetes</taxon>
        <taxon>Hypocreomycetidae</taxon>
        <taxon>Glomerellales</taxon>
        <taxon>Glomerellaceae</taxon>
        <taxon>Colletotrichum</taxon>
    </lineage>
</organism>
<keyword evidence="7" id="KW-1185">Reference proteome</keyword>
<dbReference type="EMBL" id="MPGH01000046">
    <property type="protein sequence ID" value="OLN94156.1"/>
    <property type="molecule type" value="Genomic_DNA"/>
</dbReference>
<dbReference type="Pfam" id="PF13816">
    <property type="entry name" value="Dehydratase_hem"/>
    <property type="match status" value="1"/>
</dbReference>
<dbReference type="GO" id="GO:0016829">
    <property type="term" value="F:lyase activity"/>
    <property type="evidence" value="ECO:0007669"/>
    <property type="project" value="UniProtKB-KW"/>
</dbReference>
<evidence type="ECO:0000256" key="2">
    <source>
        <dbReference type="ARBA" id="ARBA00022617"/>
    </source>
</evidence>
<dbReference type="InterPro" id="IPR025702">
    <property type="entry name" value="OXD"/>
</dbReference>
<dbReference type="AlphaFoldDB" id="A0A1Q8S0N9"/>
<proteinExistence type="predicted"/>
<keyword evidence="2" id="KW-0349">Heme</keyword>
<dbReference type="Proteomes" id="UP000186583">
    <property type="component" value="Unassembled WGS sequence"/>
</dbReference>
<dbReference type="GO" id="GO:0046872">
    <property type="term" value="F:metal ion binding"/>
    <property type="evidence" value="ECO:0007669"/>
    <property type="project" value="UniProtKB-KW"/>
</dbReference>
<keyword evidence="4" id="KW-0408">Iron</keyword>
<evidence type="ECO:0000313" key="6">
    <source>
        <dbReference type="EMBL" id="OLN94156.1"/>
    </source>
</evidence>